<evidence type="ECO:0000313" key="3">
    <source>
        <dbReference type="EMBL" id="XBO49976.1"/>
    </source>
</evidence>
<dbReference type="InterPro" id="IPR027051">
    <property type="entry name" value="XdhC_Rossmann_dom"/>
</dbReference>
<dbReference type="RefSeq" id="WP_406827276.1">
    <property type="nucleotide sequence ID" value="NZ_CP157485.1"/>
</dbReference>
<name>A0AAU7KBP6_9SPHI</name>
<reference evidence="3" key="1">
    <citation type="submission" date="2024-05" db="EMBL/GenBank/DDBJ databases">
        <authorList>
            <person name="Kim S."/>
            <person name="Heo J."/>
            <person name="Choi H."/>
            <person name="Choi Y."/>
            <person name="Kwon S.-W."/>
            <person name="Kim Y."/>
        </authorList>
    </citation>
    <scope>NUCLEOTIDE SEQUENCE</scope>
    <source>
        <strain evidence="3">KACC 23697</strain>
    </source>
</reference>
<dbReference type="PANTHER" id="PTHR30388:SF6">
    <property type="entry name" value="XANTHINE DEHYDROGENASE SUBUNIT A-RELATED"/>
    <property type="match status" value="1"/>
</dbReference>
<proteinExistence type="predicted"/>
<dbReference type="AlphaFoldDB" id="A0AAU7KBP6"/>
<evidence type="ECO:0000259" key="1">
    <source>
        <dbReference type="Pfam" id="PF02625"/>
    </source>
</evidence>
<gene>
    <name evidence="3" type="ORF">ABEG20_10235</name>
</gene>
<accession>A0AAU7KBP6</accession>
<dbReference type="EMBL" id="CP157485">
    <property type="protein sequence ID" value="XBO49976.1"/>
    <property type="molecule type" value="Genomic_DNA"/>
</dbReference>
<sequence>MKEITDIIKAYQKATKEKKKTALATVVKVEGSSYRRPGARMLVTEDGQLTGAISGGCLEGDALRKALSAIVQQENKLITYDTTDEDDAKFGVQLGCNGIVHILFEPVIEADELNPIAFLIALQRKRAQAVLATLFSLTDKLQLGTSLLFRNEPVLSTIPKSISDEVIKDIQEVFKNKTSAFKVYEQKTQHIDAFLEFIKPPISLIITGAGNDARPLAEMAYLLGWEVTVIDGRPTHATPQRFANASSILVSKPENVLGQIQIDEQTAFVLMTHNYNYDRELLKYLLATNVPYIGTLGPKKKLLRMLDELDLATQANETRVHGPIGLDIGAETAEEIAVSILAEIKSVFTGASAMFLKEKKKPIHVYELKKINL</sequence>
<dbReference type="Gene3D" id="3.40.50.720">
    <property type="entry name" value="NAD(P)-binding Rossmann-like Domain"/>
    <property type="match status" value="1"/>
</dbReference>
<organism evidence="3">
    <name type="scientific">Pedobacter sp. KACC 23697</name>
    <dbReference type="NCBI Taxonomy" id="3149230"/>
    <lineage>
        <taxon>Bacteria</taxon>
        <taxon>Pseudomonadati</taxon>
        <taxon>Bacteroidota</taxon>
        <taxon>Sphingobacteriia</taxon>
        <taxon>Sphingobacteriales</taxon>
        <taxon>Sphingobacteriaceae</taxon>
        <taxon>Pedobacter</taxon>
    </lineage>
</organism>
<feature type="domain" description="XdhC- CoxI" evidence="1">
    <location>
        <begin position="16"/>
        <end position="81"/>
    </location>
</feature>
<evidence type="ECO:0000259" key="2">
    <source>
        <dbReference type="Pfam" id="PF13478"/>
    </source>
</evidence>
<dbReference type="PANTHER" id="PTHR30388">
    <property type="entry name" value="ALDEHYDE OXIDOREDUCTASE MOLYBDENUM COFACTOR ASSEMBLY PROTEIN"/>
    <property type="match status" value="1"/>
</dbReference>
<protein>
    <submittedName>
        <fullName evidence="3">XdhC/CoxI family protein</fullName>
    </submittedName>
</protein>
<dbReference type="InterPro" id="IPR003777">
    <property type="entry name" value="XdhC_CoxI"/>
</dbReference>
<dbReference type="Pfam" id="PF02625">
    <property type="entry name" value="XdhC_CoxI"/>
    <property type="match status" value="1"/>
</dbReference>
<dbReference type="InterPro" id="IPR052698">
    <property type="entry name" value="MoCofactor_Util/Proc"/>
</dbReference>
<feature type="domain" description="XdhC Rossmann" evidence="2">
    <location>
        <begin position="204"/>
        <end position="344"/>
    </location>
</feature>
<dbReference type="Pfam" id="PF13478">
    <property type="entry name" value="XdhC_C"/>
    <property type="match status" value="1"/>
</dbReference>